<evidence type="ECO:0000313" key="2">
    <source>
        <dbReference type="Proteomes" id="UP000032160"/>
    </source>
</evidence>
<proteinExistence type="predicted"/>
<gene>
    <name evidence="1" type="ORF">BN1012_Phect509</name>
</gene>
<dbReference type="EMBL" id="HG966617">
    <property type="protein sequence ID" value="CDO58723.1"/>
    <property type="molecule type" value="Genomic_DNA"/>
</dbReference>
<dbReference type="KEGG" id="pect:BN1012_Phect509"/>
<accession>X5M6Q3</accession>
<protein>
    <submittedName>
        <fullName evidence="1">Uncharacterized protein</fullName>
    </submittedName>
</protein>
<dbReference type="Proteomes" id="UP000032160">
    <property type="component" value="Chromosome I"/>
</dbReference>
<dbReference type="HOGENOM" id="CLU_3326095_0_0_5"/>
<sequence length="38" mass="4267">MPPRQVNCVAFDALRPAIAKDCRVKRLISRCQRAKPSA</sequence>
<reference evidence="1 2" key="1">
    <citation type="journal article" date="2014" name="Front. Genet.">
        <title>Genome and metabolic network of "Candidatus Phaeomarinobacter ectocarpi" Ec32, a new candidate genus of Alphaproteobacteria frequently associated with brown algae.</title>
        <authorList>
            <person name="Dittami S.M."/>
            <person name="Barbeyron T."/>
            <person name="Boyen C."/>
            <person name="Cambefort J."/>
            <person name="Collet G."/>
            <person name="Delage L."/>
            <person name="Gobet A."/>
            <person name="Groisillier A."/>
            <person name="Leblanc C."/>
            <person name="Michel G."/>
            <person name="Scornet D."/>
            <person name="Siegel A."/>
            <person name="Tapia J.E."/>
            <person name="Tonon T."/>
        </authorList>
    </citation>
    <scope>NUCLEOTIDE SEQUENCE [LARGE SCALE GENOMIC DNA]</scope>
    <source>
        <strain evidence="1 2">Ec32</strain>
    </source>
</reference>
<dbReference type="AlphaFoldDB" id="X5M6Q3"/>
<keyword evidence="2" id="KW-1185">Reference proteome</keyword>
<evidence type="ECO:0000313" key="1">
    <source>
        <dbReference type="EMBL" id="CDO58723.1"/>
    </source>
</evidence>
<organism evidence="1 2">
    <name type="scientific">Candidatus Phaeomarinibacter ectocarpi</name>
    <dbReference type="NCBI Taxonomy" id="1458461"/>
    <lineage>
        <taxon>Bacteria</taxon>
        <taxon>Pseudomonadati</taxon>
        <taxon>Pseudomonadota</taxon>
        <taxon>Alphaproteobacteria</taxon>
        <taxon>Hyphomicrobiales</taxon>
        <taxon>Parvibaculaceae</taxon>
        <taxon>Candidatus Phaeomarinibacter</taxon>
    </lineage>
</organism>
<name>X5M6Q3_9HYPH</name>